<proteinExistence type="predicted"/>
<dbReference type="OrthoDB" id="1428473at2"/>
<evidence type="ECO:0008006" key="3">
    <source>
        <dbReference type="Google" id="ProtNLM"/>
    </source>
</evidence>
<dbReference type="RefSeq" id="WP_147269473.1">
    <property type="nucleotide sequence ID" value="NZ_QPJO01000004.1"/>
</dbReference>
<keyword evidence="2" id="KW-1185">Reference proteome</keyword>
<accession>A0A368ZE20</accession>
<protein>
    <recommendedName>
        <fullName evidence="3">Nicotinate-nucleotide adenylyltransferase</fullName>
    </recommendedName>
</protein>
<evidence type="ECO:0000313" key="2">
    <source>
        <dbReference type="Proteomes" id="UP000253436"/>
    </source>
</evidence>
<organism evidence="1 2">
    <name type="scientific">Winogradskyella arenosi</name>
    <dbReference type="NCBI Taxonomy" id="533325"/>
    <lineage>
        <taxon>Bacteria</taxon>
        <taxon>Pseudomonadati</taxon>
        <taxon>Bacteroidota</taxon>
        <taxon>Flavobacteriia</taxon>
        <taxon>Flavobacteriales</taxon>
        <taxon>Flavobacteriaceae</taxon>
        <taxon>Winogradskyella</taxon>
    </lineage>
</organism>
<comment type="caution">
    <text evidence="1">The sequence shown here is derived from an EMBL/GenBank/DDBJ whole genome shotgun (WGS) entry which is preliminary data.</text>
</comment>
<dbReference type="EMBL" id="QPJO01000004">
    <property type="protein sequence ID" value="RCW90649.1"/>
    <property type="molecule type" value="Genomic_DNA"/>
</dbReference>
<evidence type="ECO:0000313" key="1">
    <source>
        <dbReference type="EMBL" id="RCW90649.1"/>
    </source>
</evidence>
<reference evidence="1 2" key="1">
    <citation type="submission" date="2018-07" db="EMBL/GenBank/DDBJ databases">
        <title>Genomic Encyclopedia of Type Strains, Phase III (KMG-III): the genomes of soil and plant-associated and newly described type strains.</title>
        <authorList>
            <person name="Whitman W."/>
        </authorList>
    </citation>
    <scope>NUCLEOTIDE SEQUENCE [LARGE SCALE GENOMIC DNA]</scope>
    <source>
        <strain evidence="1 2">CECT 7958</strain>
    </source>
</reference>
<sequence length="176" mass="20106">MKTTLFGLVFLGLTHLISAQNELAMETSTHKIKTYKSSKVAIHNARYLKADRQTTASFAANMKTLQQLAANYNIKKDPVYSKNKSVTYTVHFQSKANTITAIYDYKGLILRSEEHYTDVRIPYQLSVKLAKDYPGWAFYKSTCQLNYDQSEGTTRRYTVQLKKDDLIKTVSLPLTS</sequence>
<gene>
    <name evidence="1" type="ORF">DFQ08_10448</name>
</gene>
<name>A0A368ZE20_9FLAO</name>
<dbReference type="AlphaFoldDB" id="A0A368ZE20"/>
<dbReference type="Proteomes" id="UP000253436">
    <property type="component" value="Unassembled WGS sequence"/>
</dbReference>